<keyword evidence="2" id="KW-1185">Reference proteome</keyword>
<dbReference type="AlphaFoldDB" id="A0A2T6AZ70"/>
<dbReference type="Proteomes" id="UP000244224">
    <property type="component" value="Unassembled WGS sequence"/>
</dbReference>
<evidence type="ECO:0000313" key="1">
    <source>
        <dbReference type="EMBL" id="PTX49112.1"/>
    </source>
</evidence>
<dbReference type="RefSeq" id="WP_108129370.1">
    <property type="nucleotide sequence ID" value="NZ_QBKP01000008.1"/>
</dbReference>
<proteinExistence type="predicted"/>
<accession>A0A2T6AZ70</accession>
<name>A0A2T6AZ70_9RHOB</name>
<evidence type="ECO:0000313" key="2">
    <source>
        <dbReference type="Proteomes" id="UP000244224"/>
    </source>
</evidence>
<dbReference type="EMBL" id="QBKP01000008">
    <property type="protein sequence ID" value="PTX49112.1"/>
    <property type="molecule type" value="Genomic_DNA"/>
</dbReference>
<sequence>MQLSDKQLSALRAVRTGGLMPIIHAGALSDAGLVEKLKGQHAFGSKRGYSAVIATQAGKARLDASSDEL</sequence>
<gene>
    <name evidence="1" type="ORF">C8N34_108222</name>
</gene>
<protein>
    <submittedName>
        <fullName evidence="1">Uncharacterized protein</fullName>
    </submittedName>
</protein>
<organism evidence="1 2">
    <name type="scientific">Gemmobacter caeni</name>
    <dbReference type="NCBI Taxonomy" id="589035"/>
    <lineage>
        <taxon>Bacteria</taxon>
        <taxon>Pseudomonadati</taxon>
        <taxon>Pseudomonadota</taxon>
        <taxon>Alphaproteobacteria</taxon>
        <taxon>Rhodobacterales</taxon>
        <taxon>Paracoccaceae</taxon>
        <taxon>Gemmobacter</taxon>
    </lineage>
</organism>
<reference evidence="1 2" key="1">
    <citation type="submission" date="2018-04" db="EMBL/GenBank/DDBJ databases">
        <title>Genomic Encyclopedia of Archaeal and Bacterial Type Strains, Phase II (KMG-II): from individual species to whole genera.</title>
        <authorList>
            <person name="Goeker M."/>
        </authorList>
    </citation>
    <scope>NUCLEOTIDE SEQUENCE [LARGE SCALE GENOMIC DNA]</scope>
    <source>
        <strain evidence="1 2">DSM 21823</strain>
    </source>
</reference>
<comment type="caution">
    <text evidence="1">The sequence shown here is derived from an EMBL/GenBank/DDBJ whole genome shotgun (WGS) entry which is preliminary data.</text>
</comment>